<keyword evidence="7" id="KW-1185">Reference proteome</keyword>
<dbReference type="InterPro" id="IPR018976">
    <property type="entry name" value="Imelysin-like"/>
</dbReference>
<evidence type="ECO:0000256" key="4">
    <source>
        <dbReference type="SAM" id="SignalP"/>
    </source>
</evidence>
<feature type="compositionally biased region" description="Low complexity" evidence="3">
    <location>
        <begin position="31"/>
        <end position="43"/>
    </location>
</feature>
<dbReference type="GO" id="GO:0030313">
    <property type="term" value="C:cell envelope"/>
    <property type="evidence" value="ECO:0007669"/>
    <property type="project" value="UniProtKB-SubCell"/>
</dbReference>
<evidence type="ECO:0000259" key="5">
    <source>
        <dbReference type="Pfam" id="PF09375"/>
    </source>
</evidence>
<dbReference type="AlphaFoldDB" id="A0A2S7KMX3"/>
<comment type="subcellular location">
    <subcellularLocation>
        <location evidence="1">Cell envelope</location>
    </subcellularLocation>
</comment>
<keyword evidence="2 4" id="KW-0732">Signal</keyword>
<protein>
    <submittedName>
        <fullName evidence="6">Peptidase M75 superfamily protein</fullName>
    </submittedName>
</protein>
<dbReference type="Gene3D" id="1.20.1420.20">
    <property type="entry name" value="M75 peptidase, HXXE motif"/>
    <property type="match status" value="1"/>
</dbReference>
<feature type="region of interest" description="Disordered" evidence="3">
    <location>
        <begin position="22"/>
        <end position="43"/>
    </location>
</feature>
<evidence type="ECO:0000313" key="7">
    <source>
        <dbReference type="Proteomes" id="UP000239800"/>
    </source>
</evidence>
<dbReference type="OrthoDB" id="650514at2"/>
<dbReference type="InterPro" id="IPR038352">
    <property type="entry name" value="Imelysin_sf"/>
</dbReference>
<dbReference type="EMBL" id="MQUB01000001">
    <property type="protein sequence ID" value="PQB03940.1"/>
    <property type="molecule type" value="Genomic_DNA"/>
</dbReference>
<evidence type="ECO:0000256" key="2">
    <source>
        <dbReference type="ARBA" id="ARBA00022729"/>
    </source>
</evidence>
<proteinExistence type="predicted"/>
<evidence type="ECO:0000256" key="1">
    <source>
        <dbReference type="ARBA" id="ARBA00004196"/>
    </source>
</evidence>
<sequence>MKKNIVWILFFGFLLACSSGDDTPSNDNNDDNGQNNNDNNDNGTSFDRGALLVNWADNIIVPAFENFKAAADGLNQSANAFSQDASSSNLEALRSSWYDALVAFQSVSIFEIGEAESIRFRNRVNIYPADPSQIEENIQSASYDLALPSNNDAQGFQALDYLLYASAADNDAILNRFQTEADLMDYLQDLTQTISDLTAAVLADWQGGFRDSFVANTASSASGSVDKLTNDFMFYYEKALRAGKVGIPAGVFSTEPLPDRVEVYYQRDSSRELALIALQEAQDFFNGRAFNGNATGSSLKSYLDFLNTIKNGEDLSQLINDQFDIARLSIEGLNTNFVQQIQDDNAKMLGAYDELQRNVVLMKVDMMQALDISIDYVDADGD</sequence>
<dbReference type="CDD" id="cd14659">
    <property type="entry name" value="Imelysin-like_IPPA"/>
    <property type="match status" value="1"/>
</dbReference>
<gene>
    <name evidence="6" type="ORF">BST85_02725</name>
</gene>
<accession>A0A2S7KMX3</accession>
<evidence type="ECO:0000313" key="6">
    <source>
        <dbReference type="EMBL" id="PQB03940.1"/>
    </source>
</evidence>
<dbReference type="Proteomes" id="UP000239800">
    <property type="component" value="Unassembled WGS sequence"/>
</dbReference>
<dbReference type="RefSeq" id="WP_104811861.1">
    <property type="nucleotide sequence ID" value="NZ_MQUB01000001.1"/>
</dbReference>
<reference evidence="6 7" key="1">
    <citation type="submission" date="2016-11" db="EMBL/GenBank/DDBJ databases">
        <title>Trade-off between light-utilization and light-protection in marine flavobacteria.</title>
        <authorList>
            <person name="Kumagai Y."/>
        </authorList>
    </citation>
    <scope>NUCLEOTIDE SEQUENCE [LARGE SCALE GENOMIC DNA]</scope>
    <source>
        <strain evidence="6 7">NBRC 107741</strain>
    </source>
</reference>
<dbReference type="InterPro" id="IPR034984">
    <property type="entry name" value="Imelysin-like_IPPA"/>
</dbReference>
<organism evidence="6 7">
    <name type="scientific">Aureitalea marina</name>
    <dbReference type="NCBI Taxonomy" id="930804"/>
    <lineage>
        <taxon>Bacteria</taxon>
        <taxon>Pseudomonadati</taxon>
        <taxon>Bacteroidota</taxon>
        <taxon>Flavobacteriia</taxon>
        <taxon>Flavobacteriales</taxon>
        <taxon>Flavobacteriaceae</taxon>
        <taxon>Aureitalea</taxon>
    </lineage>
</organism>
<feature type="domain" description="Imelysin-like" evidence="5">
    <location>
        <begin position="60"/>
        <end position="355"/>
    </location>
</feature>
<evidence type="ECO:0000256" key="3">
    <source>
        <dbReference type="SAM" id="MobiDB-lite"/>
    </source>
</evidence>
<feature type="chain" id="PRO_5015585802" evidence="4">
    <location>
        <begin position="22"/>
        <end position="382"/>
    </location>
</feature>
<dbReference type="Pfam" id="PF09375">
    <property type="entry name" value="Peptidase_M75"/>
    <property type="match status" value="1"/>
</dbReference>
<feature type="signal peptide" evidence="4">
    <location>
        <begin position="1"/>
        <end position="21"/>
    </location>
</feature>
<dbReference type="PROSITE" id="PS51257">
    <property type="entry name" value="PROKAR_LIPOPROTEIN"/>
    <property type="match status" value="1"/>
</dbReference>
<comment type="caution">
    <text evidence="6">The sequence shown here is derived from an EMBL/GenBank/DDBJ whole genome shotgun (WGS) entry which is preliminary data.</text>
</comment>
<name>A0A2S7KMX3_9FLAO</name>